<proteinExistence type="predicted"/>
<evidence type="ECO:0000256" key="1">
    <source>
        <dbReference type="ARBA" id="ARBA00023015"/>
    </source>
</evidence>
<sequence>MIKLPQRGFVVAPVSRADLVDLTEVGIEIETRCLRRSIERRRLEWQGQLLSTWHQLSRTSPDEAEGLHDRKDWSRLHARDHDELVSCGDRAWWMHPREQLYMQAERYRRMILPHDRVARDINAGHVGGARVDGRHGPREEEQCEHLWGAAASRRARTAGRATHSASAARWACCACWRAARPMARSWSTSASATCASRCRTSSSTSPARRNGEEAAGMRGRGAGR</sequence>
<evidence type="ECO:0000313" key="5">
    <source>
        <dbReference type="EMBL" id="XCC97626.1"/>
    </source>
</evidence>
<keyword evidence="1" id="KW-0805">Transcription regulation</keyword>
<accession>A0AAU8ARX9</accession>
<evidence type="ECO:0000256" key="3">
    <source>
        <dbReference type="ARBA" id="ARBA00023163"/>
    </source>
</evidence>
<gene>
    <name evidence="5" type="ORF">PVT71_26740</name>
</gene>
<name>A0AAU8ARX9_9RHOB</name>
<reference evidence="5" key="1">
    <citation type="submission" date="2023-02" db="EMBL/GenBank/DDBJ databases">
        <title>Description and genomic characterization of Salipiger bruguierae sp. nov., isolated from the sediment of mangrove plant Bruguiera sexangula.</title>
        <authorList>
            <person name="Long M."/>
        </authorList>
    </citation>
    <scope>NUCLEOTIDE SEQUENCE</scope>
    <source>
        <strain evidence="5">H15</strain>
        <plasmid evidence="5">unnamed3</plasmid>
    </source>
</reference>
<keyword evidence="5" id="KW-0614">Plasmid</keyword>
<dbReference type="EMBL" id="CP123388">
    <property type="protein sequence ID" value="XCC97626.1"/>
    <property type="molecule type" value="Genomic_DNA"/>
</dbReference>
<protein>
    <submittedName>
        <fullName evidence="5">Uncharacterized protein</fullName>
    </submittedName>
</protein>
<keyword evidence="3" id="KW-0804">Transcription</keyword>
<evidence type="ECO:0000256" key="4">
    <source>
        <dbReference type="SAM" id="MobiDB-lite"/>
    </source>
</evidence>
<evidence type="ECO:0000256" key="2">
    <source>
        <dbReference type="ARBA" id="ARBA00023125"/>
    </source>
</evidence>
<geneLocation type="plasmid" evidence="5">
    <name>unnamed3</name>
</geneLocation>
<dbReference type="RefSeq" id="WP_353476515.1">
    <property type="nucleotide sequence ID" value="NZ_CP123388.1"/>
</dbReference>
<dbReference type="AlphaFoldDB" id="A0AAU8ARX9"/>
<dbReference type="Gene3D" id="1.20.120.530">
    <property type="entry name" value="GntR ligand-binding domain-like"/>
    <property type="match status" value="1"/>
</dbReference>
<keyword evidence="2" id="KW-0238">DNA-binding</keyword>
<feature type="compositionally biased region" description="Low complexity" evidence="4">
    <location>
        <begin position="197"/>
        <end position="217"/>
    </location>
</feature>
<feature type="region of interest" description="Disordered" evidence="4">
    <location>
        <begin position="197"/>
        <end position="224"/>
    </location>
</feature>
<dbReference type="InterPro" id="IPR008920">
    <property type="entry name" value="TF_FadR/GntR_C"/>
</dbReference>
<organism evidence="5">
    <name type="scientific">Alloyangia sp. H15</name>
    <dbReference type="NCBI Taxonomy" id="3029062"/>
    <lineage>
        <taxon>Bacteria</taxon>
        <taxon>Pseudomonadati</taxon>
        <taxon>Pseudomonadota</taxon>
        <taxon>Alphaproteobacteria</taxon>
        <taxon>Rhodobacterales</taxon>
        <taxon>Roseobacteraceae</taxon>
        <taxon>Alloyangia</taxon>
    </lineage>
</organism>
<dbReference type="GO" id="GO:0003677">
    <property type="term" value="F:DNA binding"/>
    <property type="evidence" value="ECO:0007669"/>
    <property type="project" value="UniProtKB-KW"/>
</dbReference>